<feature type="transmembrane region" description="Helical" evidence="1">
    <location>
        <begin position="12"/>
        <end position="34"/>
    </location>
</feature>
<evidence type="ECO:0000313" key="2">
    <source>
        <dbReference type="EMBL" id="SOD54430.1"/>
    </source>
</evidence>
<feature type="transmembrane region" description="Helical" evidence="1">
    <location>
        <begin position="151"/>
        <end position="171"/>
    </location>
</feature>
<keyword evidence="1" id="KW-0472">Membrane</keyword>
<protein>
    <recommendedName>
        <fullName evidence="4">DUF998 domain-containing protein</fullName>
    </recommendedName>
</protein>
<keyword evidence="1" id="KW-1133">Transmembrane helix</keyword>
<dbReference type="EMBL" id="OCND01000004">
    <property type="protein sequence ID" value="SOD54430.1"/>
    <property type="molecule type" value="Genomic_DNA"/>
</dbReference>
<keyword evidence="1" id="KW-0812">Transmembrane</keyword>
<dbReference type="InterPro" id="IPR009339">
    <property type="entry name" value="DUF998"/>
</dbReference>
<feature type="transmembrane region" description="Helical" evidence="1">
    <location>
        <begin position="177"/>
        <end position="196"/>
    </location>
</feature>
<sequence length="201" mass="21315">MENRLMRALPYAGIAATALCAAAVAGFGAALAGYSQSLHPVALLGAKGFPHALAFNLLAFVLPGMLAGTVAIGLRHRLPADAGWSVRVGTQLAFLSALGFIALGLLPLEADDLNSAASRYHATAWMLWWVAFIPGALLLAISGWRRPDWRPFAGFSLAAALAMLAVVLFAVELLPAGVAQRLAFGLWLAWLCWAGWRLRPD</sequence>
<evidence type="ECO:0008006" key="4">
    <source>
        <dbReference type="Google" id="ProtNLM"/>
    </source>
</evidence>
<evidence type="ECO:0000313" key="3">
    <source>
        <dbReference type="Proteomes" id="UP000219374"/>
    </source>
</evidence>
<reference evidence="2 3" key="1">
    <citation type="submission" date="2017-09" db="EMBL/GenBank/DDBJ databases">
        <authorList>
            <person name="Ehlers B."/>
            <person name="Leendertz F.H."/>
        </authorList>
    </citation>
    <scope>NUCLEOTIDE SEQUENCE [LARGE SCALE GENOMIC DNA]</scope>
    <source>
        <strain evidence="2 3">CGMCC 1.10978</strain>
    </source>
</reference>
<dbReference type="AlphaFoldDB" id="A0A286D725"/>
<proteinExistence type="predicted"/>
<feature type="transmembrane region" description="Helical" evidence="1">
    <location>
        <begin position="126"/>
        <end position="144"/>
    </location>
</feature>
<name>A0A286D725_9GAMM</name>
<accession>A0A286D725</accession>
<evidence type="ECO:0000256" key="1">
    <source>
        <dbReference type="SAM" id="Phobius"/>
    </source>
</evidence>
<dbReference type="Pfam" id="PF06197">
    <property type="entry name" value="DUF998"/>
    <property type="match status" value="1"/>
</dbReference>
<dbReference type="RefSeq" id="WP_238394596.1">
    <property type="nucleotide sequence ID" value="NZ_OCND01000004.1"/>
</dbReference>
<gene>
    <name evidence="2" type="ORF">SAMN06296416_10434</name>
</gene>
<feature type="transmembrane region" description="Helical" evidence="1">
    <location>
        <begin position="86"/>
        <end position="106"/>
    </location>
</feature>
<keyword evidence="3" id="KW-1185">Reference proteome</keyword>
<dbReference type="Proteomes" id="UP000219374">
    <property type="component" value="Unassembled WGS sequence"/>
</dbReference>
<organism evidence="2 3">
    <name type="scientific">Pseudoxanthomonas wuyuanensis</name>
    <dbReference type="NCBI Taxonomy" id="1073196"/>
    <lineage>
        <taxon>Bacteria</taxon>
        <taxon>Pseudomonadati</taxon>
        <taxon>Pseudomonadota</taxon>
        <taxon>Gammaproteobacteria</taxon>
        <taxon>Lysobacterales</taxon>
        <taxon>Lysobacteraceae</taxon>
        <taxon>Pseudoxanthomonas</taxon>
    </lineage>
</organism>
<feature type="transmembrane region" description="Helical" evidence="1">
    <location>
        <begin position="54"/>
        <end position="74"/>
    </location>
</feature>